<evidence type="ECO:0000313" key="3">
    <source>
        <dbReference type="EMBL" id="ROO25608.1"/>
    </source>
</evidence>
<organism evidence="3 4">
    <name type="scientific">Salinisphaera japonica YTM-1</name>
    <dbReference type="NCBI Taxonomy" id="1209778"/>
    <lineage>
        <taxon>Bacteria</taxon>
        <taxon>Pseudomonadati</taxon>
        <taxon>Pseudomonadota</taxon>
        <taxon>Gammaproteobacteria</taxon>
        <taxon>Salinisphaerales</taxon>
        <taxon>Salinisphaeraceae</taxon>
        <taxon>Salinisphaera</taxon>
    </lineage>
</organism>
<comment type="caution">
    <text evidence="3">The sequence shown here is derived from an EMBL/GenBank/DDBJ whole genome shotgun (WGS) entry which is preliminary data.</text>
</comment>
<dbReference type="PROSITE" id="PS51471">
    <property type="entry name" value="FE2OG_OXY"/>
    <property type="match status" value="1"/>
</dbReference>
<dbReference type="EMBL" id="AYKG01000045">
    <property type="protein sequence ID" value="ROO25608.1"/>
    <property type="molecule type" value="Genomic_DNA"/>
</dbReference>
<feature type="domain" description="Fe2OG dioxygenase" evidence="2">
    <location>
        <begin position="103"/>
        <end position="215"/>
    </location>
</feature>
<protein>
    <recommendedName>
        <fullName evidence="2">Fe2OG dioxygenase domain-containing protein</fullName>
    </recommendedName>
</protein>
<dbReference type="OrthoDB" id="8097868at2"/>
<dbReference type="RefSeq" id="WP_123658968.1">
    <property type="nucleotide sequence ID" value="NZ_AYKG01000045.1"/>
</dbReference>
<keyword evidence="1" id="KW-0560">Oxidoreductase</keyword>
<gene>
    <name evidence="3" type="ORF">SAJA_12505</name>
</gene>
<dbReference type="GO" id="GO:0046872">
    <property type="term" value="F:metal ion binding"/>
    <property type="evidence" value="ECO:0007669"/>
    <property type="project" value="UniProtKB-KW"/>
</dbReference>
<dbReference type="Proteomes" id="UP000285310">
    <property type="component" value="Unassembled WGS sequence"/>
</dbReference>
<accession>A0A423PJ37</accession>
<keyword evidence="4" id="KW-1185">Reference proteome</keyword>
<evidence type="ECO:0000259" key="2">
    <source>
        <dbReference type="PROSITE" id="PS51471"/>
    </source>
</evidence>
<dbReference type="GO" id="GO:0016491">
    <property type="term" value="F:oxidoreductase activity"/>
    <property type="evidence" value="ECO:0007669"/>
    <property type="project" value="UniProtKB-KW"/>
</dbReference>
<evidence type="ECO:0000256" key="1">
    <source>
        <dbReference type="RuleBase" id="RU003682"/>
    </source>
</evidence>
<name>A0A423PJ37_9GAMM</name>
<dbReference type="AlphaFoldDB" id="A0A423PJ37"/>
<evidence type="ECO:0000313" key="4">
    <source>
        <dbReference type="Proteomes" id="UP000285310"/>
    </source>
</evidence>
<reference evidence="3 4" key="1">
    <citation type="submission" date="2013-10" db="EMBL/GenBank/DDBJ databases">
        <title>Salinisphaera japonica YTM-1 Genome Sequencing.</title>
        <authorList>
            <person name="Lai Q."/>
            <person name="Li C."/>
            <person name="Shao Z."/>
        </authorList>
    </citation>
    <scope>NUCLEOTIDE SEQUENCE [LARGE SCALE GENOMIC DNA]</scope>
    <source>
        <strain evidence="3 4">YTM-1</strain>
    </source>
</reference>
<sequence>MRNYPASPDVQLPRKDILGYESAWNISPFGLAQFEHNYDPDLLLKIEKKALALKETHAIHKHLDLTFITGADRFIPEIGELIRDSDRLRYLSEVIGTPVEPYPFSVVSSTVTFMGPTDGSVSWHGDGVPVTELIPLSLSDDLQGGHLQVYRGNPDEGRAFLNSGATLDPEKIEPFQHRLGYSTVGQFLGVLHRTAPITQGTRTTLVLNLRSRVMPWVDDNRLFYLAADNDHDQSNWVDEIRADVYDNQLPAYRAFEERSTKREKDLAHGS</sequence>
<dbReference type="InParanoid" id="A0A423PJ37"/>
<dbReference type="InterPro" id="IPR005123">
    <property type="entry name" value="Oxoglu/Fe-dep_dioxygenase_dom"/>
</dbReference>
<comment type="similarity">
    <text evidence="1">Belongs to the iron/ascorbate-dependent oxidoreductase family.</text>
</comment>
<keyword evidence="1" id="KW-0408">Iron</keyword>
<keyword evidence="1" id="KW-0479">Metal-binding</keyword>
<proteinExistence type="inferred from homology"/>